<dbReference type="PANTHER" id="PTHR30086">
    <property type="entry name" value="ARGININE EXPORTER PROTEIN ARGO"/>
    <property type="match status" value="1"/>
</dbReference>
<reference evidence="7 8" key="1">
    <citation type="submission" date="2015-12" db="EMBL/GenBank/DDBJ databases">
        <title>Genome sequence of Tistrella mobilis MCCC 1A02139.</title>
        <authorList>
            <person name="Lu L."/>
            <person name="Lai Q."/>
            <person name="Shao Z."/>
            <person name="Qian P."/>
        </authorList>
    </citation>
    <scope>NUCLEOTIDE SEQUENCE [LARGE SCALE GENOMIC DNA]</scope>
    <source>
        <strain evidence="7 8">MCCC 1A02139</strain>
    </source>
</reference>
<evidence type="ECO:0000313" key="7">
    <source>
        <dbReference type="EMBL" id="KYO51050.1"/>
    </source>
</evidence>
<dbReference type="Pfam" id="PF01810">
    <property type="entry name" value="LysE"/>
    <property type="match status" value="1"/>
</dbReference>
<accession>A0A161R0Z0</accession>
<feature type="transmembrane region" description="Helical" evidence="6">
    <location>
        <begin position="65"/>
        <end position="85"/>
    </location>
</feature>
<proteinExistence type="predicted"/>
<feature type="transmembrane region" description="Helical" evidence="6">
    <location>
        <begin position="6"/>
        <end position="32"/>
    </location>
</feature>
<evidence type="ECO:0000256" key="2">
    <source>
        <dbReference type="ARBA" id="ARBA00022475"/>
    </source>
</evidence>
<keyword evidence="4 6" id="KW-1133">Transmembrane helix</keyword>
<feature type="transmembrane region" description="Helical" evidence="6">
    <location>
        <begin position="39"/>
        <end position="59"/>
    </location>
</feature>
<comment type="subcellular location">
    <subcellularLocation>
        <location evidence="1">Cell membrane</location>
        <topology evidence="1">Multi-pass membrane protein</topology>
    </subcellularLocation>
</comment>
<dbReference type="GO" id="GO:0015171">
    <property type="term" value="F:amino acid transmembrane transporter activity"/>
    <property type="evidence" value="ECO:0007669"/>
    <property type="project" value="TreeGrafter"/>
</dbReference>
<keyword evidence="3 6" id="KW-0812">Transmembrane</keyword>
<evidence type="ECO:0000256" key="1">
    <source>
        <dbReference type="ARBA" id="ARBA00004651"/>
    </source>
</evidence>
<dbReference type="EMBL" id="LPZR01000183">
    <property type="protein sequence ID" value="KYO51050.1"/>
    <property type="molecule type" value="Genomic_DNA"/>
</dbReference>
<evidence type="ECO:0000256" key="6">
    <source>
        <dbReference type="SAM" id="Phobius"/>
    </source>
</evidence>
<evidence type="ECO:0000313" key="8">
    <source>
        <dbReference type="Proteomes" id="UP000075787"/>
    </source>
</evidence>
<sequence>MSPETWIAFAAASAALLVMPGPTVLLVISYALSHGRRTAGAVVGGVALGDLTAMTASMAGMGALLATSATVFTIVKIAGAAYLVWLGLKLWRAPVAVDAAGLVAEAPPAETRLGRVFLHAWLVTALNPKGIVFFVAFLPQFIDPTAPLLPQMAILEATFIGLAILNVSLYGLGAARARRVIRRPAVQRAVNRTGGTLMIGAGLATALMRRSPG</sequence>
<evidence type="ECO:0000256" key="4">
    <source>
        <dbReference type="ARBA" id="ARBA00022989"/>
    </source>
</evidence>
<evidence type="ECO:0000256" key="3">
    <source>
        <dbReference type="ARBA" id="ARBA00022692"/>
    </source>
</evidence>
<keyword evidence="5 6" id="KW-0472">Membrane</keyword>
<dbReference type="InterPro" id="IPR001123">
    <property type="entry name" value="LeuE-type"/>
</dbReference>
<dbReference type="PANTHER" id="PTHR30086:SF20">
    <property type="entry name" value="ARGININE EXPORTER PROTEIN ARGO-RELATED"/>
    <property type="match status" value="1"/>
</dbReference>
<dbReference type="PIRSF" id="PIRSF006324">
    <property type="entry name" value="LeuE"/>
    <property type="match status" value="1"/>
</dbReference>
<evidence type="ECO:0000256" key="5">
    <source>
        <dbReference type="ARBA" id="ARBA00023136"/>
    </source>
</evidence>
<dbReference type="OrthoDB" id="9804822at2"/>
<dbReference type="AlphaFoldDB" id="A0A161R0Z0"/>
<comment type="caution">
    <text evidence="7">The sequence shown here is derived from an EMBL/GenBank/DDBJ whole genome shotgun (WGS) entry which is preliminary data.</text>
</comment>
<protein>
    <submittedName>
        <fullName evidence="7">Lysine transporter LysE</fullName>
    </submittedName>
</protein>
<name>A0A161R0Z0_9PROT</name>
<organism evidence="7 8">
    <name type="scientific">Tistrella mobilis</name>
    <dbReference type="NCBI Taxonomy" id="171437"/>
    <lineage>
        <taxon>Bacteria</taxon>
        <taxon>Pseudomonadati</taxon>
        <taxon>Pseudomonadota</taxon>
        <taxon>Alphaproteobacteria</taxon>
        <taxon>Geminicoccales</taxon>
        <taxon>Geminicoccaceae</taxon>
        <taxon>Tistrella</taxon>
    </lineage>
</organism>
<dbReference type="Proteomes" id="UP000075787">
    <property type="component" value="Unassembled WGS sequence"/>
</dbReference>
<dbReference type="RefSeq" id="WP_062767020.1">
    <property type="nucleotide sequence ID" value="NZ_CP121045.1"/>
</dbReference>
<feature type="transmembrane region" description="Helical" evidence="6">
    <location>
        <begin position="120"/>
        <end position="142"/>
    </location>
</feature>
<keyword evidence="2" id="KW-1003">Cell membrane</keyword>
<gene>
    <name evidence="7" type="ORF">AUP44_10405</name>
</gene>
<feature type="transmembrane region" description="Helical" evidence="6">
    <location>
        <begin position="154"/>
        <end position="177"/>
    </location>
</feature>
<dbReference type="GO" id="GO:0005886">
    <property type="term" value="C:plasma membrane"/>
    <property type="evidence" value="ECO:0007669"/>
    <property type="project" value="UniProtKB-SubCell"/>
</dbReference>
<dbReference type="GeneID" id="97240808"/>